<evidence type="ECO:0000256" key="6">
    <source>
        <dbReference type="ARBA" id="ARBA00024193"/>
    </source>
</evidence>
<dbReference type="InterPro" id="IPR001623">
    <property type="entry name" value="DnaJ_domain"/>
</dbReference>
<evidence type="ECO:0000256" key="4">
    <source>
        <dbReference type="ARBA" id="ARBA00023136"/>
    </source>
</evidence>
<feature type="signal peptide" evidence="7">
    <location>
        <begin position="1"/>
        <end position="22"/>
    </location>
</feature>
<dbReference type="Gene3D" id="1.10.287.110">
    <property type="entry name" value="DnaJ domain"/>
    <property type="match status" value="1"/>
</dbReference>
<evidence type="ECO:0000256" key="7">
    <source>
        <dbReference type="SAM" id="SignalP"/>
    </source>
</evidence>
<comment type="subcellular location">
    <subcellularLocation>
        <location evidence="1">Membrane</location>
        <topology evidence="1">Multi-pass membrane protein</topology>
    </subcellularLocation>
</comment>
<name>A0AAD9KEY5_RIDPI</name>
<evidence type="ECO:0000313" key="10">
    <source>
        <dbReference type="Proteomes" id="UP001209878"/>
    </source>
</evidence>
<comment type="similarity">
    <text evidence="6">Belongs to the DNAJC25 family.</text>
</comment>
<keyword evidence="5" id="KW-0143">Chaperone</keyword>
<organism evidence="9 10">
    <name type="scientific">Ridgeia piscesae</name>
    <name type="common">Tubeworm</name>
    <dbReference type="NCBI Taxonomy" id="27915"/>
    <lineage>
        <taxon>Eukaryota</taxon>
        <taxon>Metazoa</taxon>
        <taxon>Spiralia</taxon>
        <taxon>Lophotrochozoa</taxon>
        <taxon>Annelida</taxon>
        <taxon>Polychaeta</taxon>
        <taxon>Sedentaria</taxon>
        <taxon>Canalipalpata</taxon>
        <taxon>Sabellida</taxon>
        <taxon>Siboglinidae</taxon>
        <taxon>Ridgeia</taxon>
    </lineage>
</organism>
<feature type="chain" id="PRO_5042226286" description="J domain-containing protein" evidence="7">
    <location>
        <begin position="23"/>
        <end position="292"/>
    </location>
</feature>
<keyword evidence="10" id="KW-1185">Reference proteome</keyword>
<dbReference type="InterPro" id="IPR018253">
    <property type="entry name" value="DnaJ_domain_CS"/>
</dbReference>
<dbReference type="Proteomes" id="UP001209878">
    <property type="component" value="Unassembled WGS sequence"/>
</dbReference>
<dbReference type="PANTHER" id="PTHR44176:SF1">
    <property type="entry name" value="DNAJ HOMOLOG SUBFAMILY C MEMBER 25"/>
    <property type="match status" value="1"/>
</dbReference>
<dbReference type="InterPro" id="IPR036869">
    <property type="entry name" value="J_dom_sf"/>
</dbReference>
<dbReference type="PROSITE" id="PS00636">
    <property type="entry name" value="DNAJ_1"/>
    <property type="match status" value="1"/>
</dbReference>
<dbReference type="AlphaFoldDB" id="A0AAD9KEY5"/>
<feature type="domain" description="J" evidence="8">
    <location>
        <begin position="47"/>
        <end position="76"/>
    </location>
</feature>
<keyword evidence="7" id="KW-0732">Signal</keyword>
<keyword evidence="4" id="KW-0472">Membrane</keyword>
<protein>
    <recommendedName>
        <fullName evidence="8">J domain-containing protein</fullName>
    </recommendedName>
</protein>
<evidence type="ECO:0000256" key="1">
    <source>
        <dbReference type="ARBA" id="ARBA00004141"/>
    </source>
</evidence>
<evidence type="ECO:0000259" key="8">
    <source>
        <dbReference type="Pfam" id="PF00226"/>
    </source>
</evidence>
<comment type="caution">
    <text evidence="9">The sequence shown here is derived from an EMBL/GenBank/DDBJ whole genome shotgun (WGS) entry which is preliminary data.</text>
</comment>
<gene>
    <name evidence="9" type="ORF">NP493_1167g00034</name>
</gene>
<dbReference type="SUPFAM" id="SSF46565">
    <property type="entry name" value="Chaperone J-domain"/>
    <property type="match status" value="1"/>
</dbReference>
<dbReference type="InterPro" id="IPR044632">
    <property type="entry name" value="DNAJC25-like"/>
</dbReference>
<dbReference type="Pfam" id="PF00226">
    <property type="entry name" value="DnaJ"/>
    <property type="match status" value="1"/>
</dbReference>
<dbReference type="GO" id="GO:0005789">
    <property type="term" value="C:endoplasmic reticulum membrane"/>
    <property type="evidence" value="ECO:0007669"/>
    <property type="project" value="TreeGrafter"/>
</dbReference>
<evidence type="ECO:0000256" key="5">
    <source>
        <dbReference type="ARBA" id="ARBA00023186"/>
    </source>
</evidence>
<evidence type="ECO:0000256" key="2">
    <source>
        <dbReference type="ARBA" id="ARBA00022692"/>
    </source>
</evidence>
<sequence length="292" mass="35040">MAGLQVLLICLVVTIFPSVVHGYIEGLYCGIENCYELLGVTREQPRKAKETAHEMFMKIANAYEILKDEESRKDYDYMLDNPEEYYAHYYRYYRRRVAPRVDVRLVVAVCITAISLIQYWSAWNNYNQAIAYLITVPKYRMQAQDIARQEGLLQDKKKRDRNKTKEEIREEEENILKTVLINKMDIKGGYEKPTVYDILWVQLTLSPYYLVCYIAWFVRWIWKFTICREEYGDEEREYLIRKKMKLSSLQWDEWKARKDEEMKAELAQNARYKSYRRYMKKGGPGQMTFGPE</sequence>
<dbReference type="EMBL" id="JAODUO010001165">
    <property type="protein sequence ID" value="KAK2170037.1"/>
    <property type="molecule type" value="Genomic_DNA"/>
</dbReference>
<accession>A0AAD9KEY5</accession>
<reference evidence="9" key="1">
    <citation type="journal article" date="2023" name="Mol. Biol. Evol.">
        <title>Third-Generation Sequencing Reveals the Adaptive Role of the Epigenome in Three Deep-Sea Polychaetes.</title>
        <authorList>
            <person name="Perez M."/>
            <person name="Aroh O."/>
            <person name="Sun Y."/>
            <person name="Lan Y."/>
            <person name="Juniper S.K."/>
            <person name="Young C.R."/>
            <person name="Angers B."/>
            <person name="Qian P.Y."/>
        </authorList>
    </citation>
    <scope>NUCLEOTIDE SEQUENCE</scope>
    <source>
        <strain evidence="9">R07B-5</strain>
    </source>
</reference>
<dbReference type="GO" id="GO:0006457">
    <property type="term" value="P:protein folding"/>
    <property type="evidence" value="ECO:0007669"/>
    <property type="project" value="InterPro"/>
</dbReference>
<dbReference type="PANTHER" id="PTHR44176">
    <property type="entry name" value="DNAJ HOMOLOG SUBFAMILY C MEMBER 25"/>
    <property type="match status" value="1"/>
</dbReference>
<evidence type="ECO:0000256" key="3">
    <source>
        <dbReference type="ARBA" id="ARBA00022989"/>
    </source>
</evidence>
<evidence type="ECO:0000313" key="9">
    <source>
        <dbReference type="EMBL" id="KAK2170037.1"/>
    </source>
</evidence>
<keyword evidence="2" id="KW-0812">Transmembrane</keyword>
<proteinExistence type="inferred from homology"/>
<keyword evidence="3" id="KW-1133">Transmembrane helix</keyword>